<dbReference type="Proteomes" id="UP000300879">
    <property type="component" value="Chromosome"/>
</dbReference>
<keyword evidence="5 6" id="KW-0472">Membrane</keyword>
<dbReference type="KEGG" id="palo:E6C60_1453"/>
<feature type="transmembrane region" description="Helical" evidence="6">
    <location>
        <begin position="262"/>
        <end position="280"/>
    </location>
</feature>
<feature type="transmembrane region" description="Helical" evidence="6">
    <location>
        <begin position="66"/>
        <end position="89"/>
    </location>
</feature>
<feature type="transmembrane region" description="Helical" evidence="6">
    <location>
        <begin position="227"/>
        <end position="250"/>
    </location>
</feature>
<evidence type="ECO:0000256" key="6">
    <source>
        <dbReference type="SAM" id="Phobius"/>
    </source>
</evidence>
<evidence type="ECO:0000256" key="1">
    <source>
        <dbReference type="ARBA" id="ARBA00004651"/>
    </source>
</evidence>
<feature type="transmembrane region" description="Helical" evidence="6">
    <location>
        <begin position="6"/>
        <end position="27"/>
    </location>
</feature>
<accession>A0A4P8XP89</accession>
<dbReference type="GO" id="GO:0005436">
    <property type="term" value="F:sodium:phosphate symporter activity"/>
    <property type="evidence" value="ECO:0007669"/>
    <property type="project" value="InterPro"/>
</dbReference>
<keyword evidence="3 6" id="KW-0812">Transmembrane</keyword>
<dbReference type="InterPro" id="IPR003841">
    <property type="entry name" value="Na/Pi_transpt"/>
</dbReference>
<dbReference type="OrthoDB" id="9763003at2"/>
<evidence type="ECO:0000256" key="4">
    <source>
        <dbReference type="ARBA" id="ARBA00022989"/>
    </source>
</evidence>
<feature type="transmembrane region" description="Helical" evidence="6">
    <location>
        <begin position="101"/>
        <end position="126"/>
    </location>
</feature>
<dbReference type="GO" id="GO:0044341">
    <property type="term" value="P:sodium-dependent phosphate transport"/>
    <property type="evidence" value="ECO:0007669"/>
    <property type="project" value="InterPro"/>
</dbReference>
<keyword evidence="8" id="KW-1185">Reference proteome</keyword>
<dbReference type="PANTHER" id="PTHR10010">
    <property type="entry name" value="SOLUTE CARRIER FAMILY 34 SODIUM PHOSPHATE , MEMBER 2-RELATED"/>
    <property type="match status" value="1"/>
</dbReference>
<dbReference type="NCBIfam" id="NF037997">
    <property type="entry name" value="Na_Pi_symport"/>
    <property type="match status" value="1"/>
</dbReference>
<dbReference type="GO" id="GO:0005886">
    <property type="term" value="C:plasma membrane"/>
    <property type="evidence" value="ECO:0007669"/>
    <property type="project" value="UniProtKB-SubCell"/>
</dbReference>
<evidence type="ECO:0000256" key="5">
    <source>
        <dbReference type="ARBA" id="ARBA00023136"/>
    </source>
</evidence>
<dbReference type="AlphaFoldDB" id="A0A4P8XP89"/>
<proteinExistence type="predicted"/>
<evidence type="ECO:0000256" key="3">
    <source>
        <dbReference type="ARBA" id="ARBA00022692"/>
    </source>
</evidence>
<evidence type="ECO:0000313" key="8">
    <source>
        <dbReference type="Proteomes" id="UP000300879"/>
    </source>
</evidence>
<feature type="transmembrane region" description="Helical" evidence="6">
    <location>
        <begin position="146"/>
        <end position="170"/>
    </location>
</feature>
<dbReference type="RefSeq" id="WP_138225231.1">
    <property type="nucleotide sequence ID" value="NZ_CP040396.1"/>
</dbReference>
<organism evidence="7 8">
    <name type="scientific">Paenibacillus algicola</name>
    <dbReference type="NCBI Taxonomy" id="2565926"/>
    <lineage>
        <taxon>Bacteria</taxon>
        <taxon>Bacillati</taxon>
        <taxon>Bacillota</taxon>
        <taxon>Bacilli</taxon>
        <taxon>Bacillales</taxon>
        <taxon>Paenibacillaceae</taxon>
        <taxon>Paenibacillus</taxon>
    </lineage>
</organism>
<comment type="subcellular location">
    <subcellularLocation>
        <location evidence="1">Cell membrane</location>
        <topology evidence="1">Multi-pass membrane protein</topology>
    </subcellularLocation>
</comment>
<dbReference type="EMBL" id="CP040396">
    <property type="protein sequence ID" value="QCT02169.1"/>
    <property type="molecule type" value="Genomic_DNA"/>
</dbReference>
<keyword evidence="2" id="KW-1003">Cell membrane</keyword>
<feature type="transmembrane region" description="Helical" evidence="6">
    <location>
        <begin position="191"/>
        <end position="215"/>
    </location>
</feature>
<protein>
    <submittedName>
        <fullName evidence="7">Na+/Picotransporter</fullName>
    </submittedName>
</protein>
<keyword evidence="4 6" id="KW-1133">Transmembrane helix</keyword>
<gene>
    <name evidence="7" type="ORF">E6C60_1453</name>
</gene>
<feature type="transmembrane region" description="Helical" evidence="6">
    <location>
        <begin position="39"/>
        <end position="60"/>
    </location>
</feature>
<reference evidence="7 8" key="1">
    <citation type="submission" date="2019-05" db="EMBL/GenBank/DDBJ databases">
        <authorList>
            <person name="Chen C."/>
        </authorList>
    </citation>
    <scope>NUCLEOTIDE SEQUENCE [LARGE SCALE GENOMIC DNA]</scope>
    <source>
        <strain evidence="7 8">HB172198</strain>
    </source>
</reference>
<evidence type="ECO:0000256" key="2">
    <source>
        <dbReference type="ARBA" id="ARBA00022475"/>
    </source>
</evidence>
<sequence length="324" mass="33704">MLHSLWFPMLYGLALFLFGMKVMEAALQRWAGPRLHQWLHYAAATPLKGMLTSAGLTALLQSSTAVTVITIGFANAGLLGQAGILGIILGTNIGTTLTTELISLNIGAAAFPLLLLSLLIWAGSIIWNEMVLSRSSSPWLGRLEQLQFLCLAVAGFAMVLLGITVMQSIGKPLQEMGVFAWFLEQAERSSGWGILAGAMLTALMHSSAAVVAMTMSLCLSGALPPEIGVAMVLGSNVGTCVTAILAAAGSTPAGRFVAGSHLALNIGGVILFAPLLPLLTQVSGQLAGDPAGQIAHAQTIFNVVCSLLALPLCYLPVWKKAAAS</sequence>
<dbReference type="PANTHER" id="PTHR10010:SF46">
    <property type="entry name" value="SODIUM-DEPENDENT PHOSPHATE TRANSPORT PROTEIN 2B"/>
    <property type="match status" value="1"/>
</dbReference>
<name>A0A4P8XP89_9BACL</name>
<feature type="transmembrane region" description="Helical" evidence="6">
    <location>
        <begin position="300"/>
        <end position="318"/>
    </location>
</feature>
<dbReference type="Pfam" id="PF02690">
    <property type="entry name" value="Na_Pi_cotrans"/>
    <property type="match status" value="2"/>
</dbReference>
<evidence type="ECO:0000313" key="7">
    <source>
        <dbReference type="EMBL" id="QCT02169.1"/>
    </source>
</evidence>